<comment type="caution">
    <text evidence="1">The sequence shown here is derived from an EMBL/GenBank/DDBJ whole genome shotgun (WGS) entry which is preliminary data.</text>
</comment>
<reference evidence="1 2" key="1">
    <citation type="submission" date="2013-08" db="EMBL/GenBank/DDBJ databases">
        <authorList>
            <person name="Weinstock G."/>
            <person name="Sodergren E."/>
            <person name="Wylie T."/>
            <person name="Fulton L."/>
            <person name="Fulton R."/>
            <person name="Fronick C."/>
            <person name="O'Laughlin M."/>
            <person name="Godfrey J."/>
            <person name="Miner T."/>
            <person name="Herter B."/>
            <person name="Appelbaum E."/>
            <person name="Cordes M."/>
            <person name="Lek S."/>
            <person name="Wollam A."/>
            <person name="Pepin K.H."/>
            <person name="Palsikar V.B."/>
            <person name="Mitreva M."/>
            <person name="Wilson R.K."/>
        </authorList>
    </citation>
    <scope>NUCLEOTIDE SEQUENCE [LARGE SCALE GENOMIC DNA]</scope>
    <source>
        <strain evidence="1 2">F0041</strain>
    </source>
</reference>
<proteinExistence type="predicted"/>
<dbReference type="AlphaFoldDB" id="U2CMY8"/>
<evidence type="ECO:0000313" key="2">
    <source>
        <dbReference type="Proteomes" id="UP000016496"/>
    </source>
</evidence>
<protein>
    <submittedName>
        <fullName evidence="1">Uncharacterized protein</fullName>
    </submittedName>
</protein>
<gene>
    <name evidence="1" type="ORF">HMPREF1981_01703</name>
</gene>
<organism evidence="1 2">
    <name type="scientific">Bacteroides pyogenes F0041</name>
    <dbReference type="NCBI Taxonomy" id="1321819"/>
    <lineage>
        <taxon>Bacteria</taxon>
        <taxon>Pseudomonadati</taxon>
        <taxon>Bacteroidota</taxon>
        <taxon>Bacteroidia</taxon>
        <taxon>Bacteroidales</taxon>
        <taxon>Bacteroidaceae</taxon>
        <taxon>Bacteroides</taxon>
    </lineage>
</organism>
<dbReference type="EMBL" id="AWSV01000090">
    <property type="protein sequence ID" value="ERI85428.1"/>
    <property type="molecule type" value="Genomic_DNA"/>
</dbReference>
<accession>U2CMY8</accession>
<dbReference type="PATRIC" id="fig|1321819.3.peg.1566"/>
<evidence type="ECO:0000313" key="1">
    <source>
        <dbReference type="EMBL" id="ERI85428.1"/>
    </source>
</evidence>
<name>U2CMY8_9BACE</name>
<dbReference type="Proteomes" id="UP000016496">
    <property type="component" value="Unassembled WGS sequence"/>
</dbReference>
<dbReference type="HOGENOM" id="CLU_3229850_0_0_10"/>
<sequence>MEVMGYISDYQFVRMISPSYVHTVSQSVCAANSYTFWVVKKDG</sequence>